<evidence type="ECO:0000256" key="4">
    <source>
        <dbReference type="SAM" id="Phobius"/>
    </source>
</evidence>
<keyword evidence="4" id="KW-0812">Transmembrane</keyword>
<dbReference type="PANTHER" id="PTHR11360:SF306">
    <property type="entry name" value="RE01051P"/>
    <property type="match status" value="1"/>
</dbReference>
<feature type="transmembrane region" description="Helical" evidence="4">
    <location>
        <begin position="137"/>
        <end position="156"/>
    </location>
</feature>
<keyword evidence="4" id="KW-1133">Transmembrane helix</keyword>
<feature type="domain" description="Major facilitator superfamily (MFS) profile" evidence="6">
    <location>
        <begin position="11"/>
        <end position="420"/>
    </location>
</feature>
<evidence type="ECO:0000256" key="2">
    <source>
        <dbReference type="PROSITE-ProRule" id="PRU00042"/>
    </source>
</evidence>
<dbReference type="GO" id="GO:0008028">
    <property type="term" value="F:monocarboxylic acid transmembrane transporter activity"/>
    <property type="evidence" value="ECO:0007669"/>
    <property type="project" value="TreeGrafter"/>
</dbReference>
<reference evidence="7" key="2">
    <citation type="submission" date="2015-02" db="UniProtKB">
        <authorList>
            <consortium name="EnsemblMetazoa"/>
        </authorList>
    </citation>
    <scope>IDENTIFICATION</scope>
</reference>
<feature type="transmembrane region" description="Helical" evidence="4">
    <location>
        <begin position="828"/>
        <end position="846"/>
    </location>
</feature>
<feature type="transmembrane region" description="Helical" evidence="4">
    <location>
        <begin position="528"/>
        <end position="548"/>
    </location>
</feature>
<keyword evidence="8" id="KW-1185">Reference proteome</keyword>
<feature type="transmembrane region" description="Helical" evidence="4">
    <location>
        <begin position="618"/>
        <end position="636"/>
    </location>
</feature>
<dbReference type="STRING" id="126957.T1J6I2"/>
<feature type="transmembrane region" description="Helical" evidence="4">
    <location>
        <begin position="12"/>
        <end position="37"/>
    </location>
</feature>
<dbReference type="InterPro" id="IPR036259">
    <property type="entry name" value="MFS_trans_sf"/>
</dbReference>
<dbReference type="InterPro" id="IPR011701">
    <property type="entry name" value="MFS"/>
</dbReference>
<sequence length="1334" mass="148952">MTTTDKGWSWVILAASFGCSFLMFGTLSGGGVLYVATLDLFTDTSHLEVIWILFLMQICLNFMGPVAGYLGQRFTYRKTAMIGGFLASIGLFACFFASSVQHLYASFSLIYGVGLGLVVVPHIVVVNLAFEKHRGLANGIFSAGASVGCFVVPPVLEVLNEYYGLMGLFLVWSGVILHIVAFGAVYRPVKKTQIKSFETELLRKTKTDDNCVNNGNKASKSRLQNRLSYLSFLGKRYFWMIAFGWSGTTFGISCFAVIIVDFATMQSQEITRTNAAFLVSFWAIGDLLGRLGCGFILDKKWIKLEIFYIFSMILSSMSVAVMQFIVSYTLLAVCSFVFGLALGAAFVQHSLLLIATLGLKTFQRAFGYLSISAGTMLIGLTLLVGVLRDVTHSHHCTFTLIGVMLLLPAVFWVLDITLHHFRRKQELQIDAQDDNNVKRPSLIRLSLMDFRTVPPDGGWGWMIVLSTWLINLLIFGLFRAGGIILVECGREFQNSHSMRAWIPVLNTGLAFFLSPFSGYLVRKYGYRQVVFAGGIFCSFGLAICYFANNINYVLLGYGVFLGSGLGLALNPNLSIVGLYFQKRRALATGISFSGGAFGVFIMGPLLERLIDEYSLKGTFLILSAILLHICVGATLFQPIESHLVFIPDNQIHLEVSPPPRIQTRGCESNGNVGNNRLNGYCTSPVKRVPLACLDDEFLLDESSVETAARVSFGLAHGPIVPRIVVTTAEESVSSVSLTSIEVAPKEKFDFSLLFNELLLLVSIGYGICLAAYVGVTVILPDYIQNEIAGKSKTMDGYLCVMVAAIGDTIGRLMIGWFIDRLKHRKQRLYHVCIFTLGLTISILPFIANYNILITLCFFIGLIYGICLVHSPCFLAEFFGADKLSWTMGFMLTITGIPILCLGPIIGAIKENTGTYKLILREFSTIKSWRRGKEGKSSLKISFELMYVMKPLSACKATDRTHPSIRIVGTETNYSPIQCMDLSCTNKNPHMHCPFCQKTEFYTDPIILRAHYRVKHVDKGIDFAGLKVLRCCDLCDIVGAIKGEKKFKGAHWHCYKCKNGFNRRDEAIKHYKTHFRNPQTTFQIHIAQEVNNPVQLCENQEIQNFAQNDVNATVHPVFTEAINSNRISNNENDSFLANGPPNLIEYDHIHASIGANETVGSVNDLHQPNREDEQKNIKEWRMREEMYVEKERQLMNEIEGLKSQVEKQAAEISALRKRENQLIDHIQFPSNCKLQELMNNLQNQHLELLQQQILQTLLPGSAPPNDALNSLGDETTIALVMDQSGNLLPLNQPEISSTDRKLQSDSLVIIDWNDEMKKREADIEDSIMTDNKRKK</sequence>
<dbReference type="PROSITE" id="PS51257">
    <property type="entry name" value="PROKAR_LIPOPROTEIN"/>
    <property type="match status" value="1"/>
</dbReference>
<keyword evidence="3" id="KW-0175">Coiled coil</keyword>
<dbReference type="PROSITE" id="PS50850">
    <property type="entry name" value="MFS"/>
    <property type="match status" value="1"/>
</dbReference>
<feature type="transmembrane region" description="Helical" evidence="4">
    <location>
        <begin position="757"/>
        <end position="779"/>
    </location>
</feature>
<dbReference type="PANTHER" id="PTHR11360">
    <property type="entry name" value="MONOCARBOXYLATE TRANSPORTER"/>
    <property type="match status" value="1"/>
</dbReference>
<dbReference type="eggNOG" id="KOG2504">
    <property type="taxonomic scope" value="Eukaryota"/>
</dbReference>
<evidence type="ECO:0000313" key="7">
    <source>
        <dbReference type="EnsemblMetazoa" id="SMAR009253-PA"/>
    </source>
</evidence>
<dbReference type="HOGENOM" id="CLU_258868_0_0_1"/>
<keyword evidence="2" id="KW-0479">Metal-binding</keyword>
<feature type="transmembrane region" description="Helical" evidence="4">
    <location>
        <begin position="458"/>
        <end position="480"/>
    </location>
</feature>
<dbReference type="OMA" id="RYFHERT"/>
<feature type="transmembrane region" description="Helical" evidence="4">
    <location>
        <begin position="162"/>
        <end position="186"/>
    </location>
</feature>
<dbReference type="Proteomes" id="UP000014500">
    <property type="component" value="Unassembled WGS sequence"/>
</dbReference>
<evidence type="ECO:0000313" key="8">
    <source>
        <dbReference type="Proteomes" id="UP000014500"/>
    </source>
</evidence>
<feature type="domain" description="C2H2-type" evidence="5">
    <location>
        <begin position="1051"/>
        <end position="1078"/>
    </location>
</feature>
<dbReference type="PROSITE" id="PS00028">
    <property type="entry name" value="ZINC_FINGER_C2H2_1"/>
    <property type="match status" value="1"/>
</dbReference>
<feature type="transmembrane region" description="Helical" evidence="4">
    <location>
        <begin position="306"/>
        <end position="330"/>
    </location>
</feature>
<feature type="transmembrane region" description="Helical" evidence="4">
    <location>
        <begin position="585"/>
        <end position="606"/>
    </location>
</feature>
<dbReference type="CDD" id="cd17352">
    <property type="entry name" value="MFS_MCT_SLC16"/>
    <property type="match status" value="1"/>
</dbReference>
<dbReference type="GO" id="GO:0016020">
    <property type="term" value="C:membrane"/>
    <property type="evidence" value="ECO:0007669"/>
    <property type="project" value="UniProtKB-SubCell"/>
</dbReference>
<dbReference type="EMBL" id="JH431878">
    <property type="status" value="NOT_ANNOTATED_CDS"/>
    <property type="molecule type" value="Genomic_DNA"/>
</dbReference>
<feature type="transmembrane region" description="Helical" evidence="4">
    <location>
        <begin position="336"/>
        <end position="359"/>
    </location>
</feature>
<organism evidence="7 8">
    <name type="scientific">Strigamia maritima</name>
    <name type="common">European centipede</name>
    <name type="synonym">Geophilus maritimus</name>
    <dbReference type="NCBI Taxonomy" id="126957"/>
    <lineage>
        <taxon>Eukaryota</taxon>
        <taxon>Metazoa</taxon>
        <taxon>Ecdysozoa</taxon>
        <taxon>Arthropoda</taxon>
        <taxon>Myriapoda</taxon>
        <taxon>Chilopoda</taxon>
        <taxon>Pleurostigmophora</taxon>
        <taxon>Geophilomorpha</taxon>
        <taxon>Linotaeniidae</taxon>
        <taxon>Strigamia</taxon>
    </lineage>
</organism>
<feature type="transmembrane region" description="Helical" evidence="4">
    <location>
        <begin position="237"/>
        <end position="263"/>
    </location>
</feature>
<dbReference type="EnsemblMetazoa" id="SMAR009253-RA">
    <property type="protein sequence ID" value="SMAR009253-PA"/>
    <property type="gene ID" value="SMAR009253"/>
</dbReference>
<keyword evidence="2" id="KW-0863">Zinc-finger</keyword>
<feature type="transmembrane region" description="Helical" evidence="4">
    <location>
        <begin position="500"/>
        <end position="521"/>
    </location>
</feature>
<feature type="coiled-coil region" evidence="3">
    <location>
        <begin position="1187"/>
        <end position="1217"/>
    </location>
</feature>
<keyword evidence="4" id="KW-0472">Membrane</keyword>
<feature type="transmembrane region" description="Helical" evidence="4">
    <location>
        <begin position="887"/>
        <end position="908"/>
    </location>
</feature>
<protein>
    <recommendedName>
        <fullName evidence="9">C2H2-type domain-containing protein</fullName>
    </recommendedName>
</protein>
<dbReference type="Pfam" id="PF07690">
    <property type="entry name" value="MFS_1"/>
    <property type="match status" value="2"/>
</dbReference>
<evidence type="ECO:0000256" key="1">
    <source>
        <dbReference type="ARBA" id="ARBA00004141"/>
    </source>
</evidence>
<evidence type="ECO:0000259" key="5">
    <source>
        <dbReference type="PROSITE" id="PS50157"/>
    </source>
</evidence>
<evidence type="ECO:0008006" key="9">
    <source>
        <dbReference type="Google" id="ProtNLM"/>
    </source>
</evidence>
<feature type="transmembrane region" description="Helical" evidence="4">
    <location>
        <begin position="794"/>
        <end position="816"/>
    </location>
</feature>
<accession>T1J6I2</accession>
<feature type="transmembrane region" description="Helical" evidence="4">
    <location>
        <begin position="852"/>
        <end position="875"/>
    </location>
</feature>
<dbReference type="PROSITE" id="PS50157">
    <property type="entry name" value="ZINC_FINGER_C2H2_2"/>
    <property type="match status" value="1"/>
</dbReference>
<feature type="transmembrane region" description="Helical" evidence="4">
    <location>
        <begin position="49"/>
        <end position="70"/>
    </location>
</feature>
<dbReference type="InterPro" id="IPR013087">
    <property type="entry name" value="Znf_C2H2_type"/>
</dbReference>
<feature type="transmembrane region" description="Helical" evidence="4">
    <location>
        <begin position="275"/>
        <end position="297"/>
    </location>
</feature>
<dbReference type="InterPro" id="IPR020846">
    <property type="entry name" value="MFS_dom"/>
</dbReference>
<feature type="transmembrane region" description="Helical" evidence="4">
    <location>
        <begin position="366"/>
        <end position="386"/>
    </location>
</feature>
<proteinExistence type="predicted"/>
<dbReference type="InterPro" id="IPR050327">
    <property type="entry name" value="Proton-linked_MCT"/>
</dbReference>
<evidence type="ECO:0000259" key="6">
    <source>
        <dbReference type="PROSITE" id="PS50850"/>
    </source>
</evidence>
<name>T1J6I2_STRMM</name>
<reference evidence="8" key="1">
    <citation type="submission" date="2011-05" db="EMBL/GenBank/DDBJ databases">
        <authorList>
            <person name="Richards S.R."/>
            <person name="Qu J."/>
            <person name="Jiang H."/>
            <person name="Jhangiani S.N."/>
            <person name="Agravi P."/>
            <person name="Goodspeed R."/>
            <person name="Gross S."/>
            <person name="Mandapat C."/>
            <person name="Jackson L."/>
            <person name="Mathew T."/>
            <person name="Pu L."/>
            <person name="Thornton R."/>
            <person name="Saada N."/>
            <person name="Wilczek-Boney K.B."/>
            <person name="Lee S."/>
            <person name="Kovar C."/>
            <person name="Wu Y."/>
            <person name="Scherer S.E."/>
            <person name="Worley K.C."/>
            <person name="Muzny D.M."/>
            <person name="Gibbs R."/>
        </authorList>
    </citation>
    <scope>NUCLEOTIDE SEQUENCE</scope>
    <source>
        <strain evidence="8">Brora</strain>
    </source>
</reference>
<feature type="transmembrane region" description="Helical" evidence="4">
    <location>
        <begin position="82"/>
        <end position="104"/>
    </location>
</feature>
<keyword evidence="2" id="KW-0862">Zinc</keyword>
<feature type="transmembrane region" description="Helical" evidence="4">
    <location>
        <begin position="554"/>
        <end position="573"/>
    </location>
</feature>
<comment type="subcellular location">
    <subcellularLocation>
        <location evidence="1">Membrane</location>
        <topology evidence="1">Multi-pass membrane protein</topology>
    </subcellularLocation>
</comment>
<dbReference type="GO" id="GO:0008270">
    <property type="term" value="F:zinc ion binding"/>
    <property type="evidence" value="ECO:0007669"/>
    <property type="project" value="UniProtKB-KW"/>
</dbReference>
<evidence type="ECO:0000256" key="3">
    <source>
        <dbReference type="SAM" id="Coils"/>
    </source>
</evidence>
<dbReference type="Gene3D" id="1.20.1250.20">
    <property type="entry name" value="MFS general substrate transporter like domains"/>
    <property type="match status" value="3"/>
</dbReference>
<feature type="transmembrane region" description="Helical" evidence="4">
    <location>
        <begin position="110"/>
        <end position="130"/>
    </location>
</feature>
<feature type="transmembrane region" description="Helical" evidence="4">
    <location>
        <begin position="398"/>
        <end position="418"/>
    </location>
</feature>
<dbReference type="SUPFAM" id="SSF103473">
    <property type="entry name" value="MFS general substrate transporter"/>
    <property type="match status" value="2"/>
</dbReference>